<accession>A0A1I7RP46</accession>
<keyword evidence="4 8" id="KW-0862">Zinc</keyword>
<feature type="active site" description="Proton acceptor" evidence="9 12">
    <location>
        <position position="201"/>
    </location>
</feature>
<dbReference type="PANTHER" id="PTHR11085:SF6">
    <property type="entry name" value="NAD-DEPENDENT PROTEIN DEACETYLASE SIRTUIN-2"/>
    <property type="match status" value="1"/>
</dbReference>
<dbReference type="PANTHER" id="PTHR11085">
    <property type="entry name" value="NAD-DEPENDENT PROTEIN DEACYLASE SIRTUIN-5, MITOCHONDRIAL-RELATED"/>
    <property type="match status" value="1"/>
</dbReference>
<keyword evidence="5 8" id="KW-0520">NAD</keyword>
<evidence type="ECO:0000256" key="11">
    <source>
        <dbReference type="PIRSR" id="PIRSR037938-3"/>
    </source>
</evidence>
<proteinExistence type="inferred from homology"/>
<evidence type="ECO:0000259" key="14">
    <source>
        <dbReference type="PROSITE" id="PS50305"/>
    </source>
</evidence>
<evidence type="ECO:0000256" key="8">
    <source>
        <dbReference type="PIRNR" id="PIRNR037938"/>
    </source>
</evidence>
<dbReference type="OrthoDB" id="420264at2759"/>
<evidence type="ECO:0000256" key="13">
    <source>
        <dbReference type="SAM" id="MobiDB-lite"/>
    </source>
</evidence>
<evidence type="ECO:0000256" key="1">
    <source>
        <dbReference type="ARBA" id="ARBA00006924"/>
    </source>
</evidence>
<keyword evidence="3 8" id="KW-0479">Metal-binding</keyword>
<dbReference type="AlphaFoldDB" id="A0A1I7RP46"/>
<feature type="binding site" evidence="11 12">
    <location>
        <position position="209"/>
    </location>
    <ligand>
        <name>Zn(2+)</name>
        <dbReference type="ChEBI" id="CHEBI:29105"/>
    </ligand>
</feature>
<feature type="binding site" evidence="11 12">
    <location>
        <position position="212"/>
    </location>
    <ligand>
        <name>Zn(2+)</name>
        <dbReference type="ChEBI" id="CHEBI:29105"/>
    </ligand>
</feature>
<dbReference type="PIRSF" id="PIRSF037938">
    <property type="entry name" value="SIR2_euk"/>
    <property type="match status" value="1"/>
</dbReference>
<reference evidence="15" key="2">
    <citation type="submission" date="2020-09" db="EMBL/GenBank/DDBJ databases">
        <authorList>
            <person name="Kikuchi T."/>
        </authorList>
    </citation>
    <scope>NUCLEOTIDE SEQUENCE</scope>
    <source>
        <strain evidence="15">Ka4C1</strain>
    </source>
</reference>
<dbReference type="GO" id="GO:0070403">
    <property type="term" value="F:NAD+ binding"/>
    <property type="evidence" value="ECO:0007669"/>
    <property type="project" value="UniProtKB-UniRule"/>
</dbReference>
<dbReference type="InterPro" id="IPR050134">
    <property type="entry name" value="NAD-dep_sirtuin_deacylases"/>
</dbReference>
<feature type="region of interest" description="Disordered" evidence="13">
    <location>
        <begin position="1"/>
        <end position="42"/>
    </location>
</feature>
<dbReference type="GO" id="GO:0005634">
    <property type="term" value="C:nucleus"/>
    <property type="evidence" value="ECO:0007669"/>
    <property type="project" value="TreeGrafter"/>
</dbReference>
<dbReference type="PROSITE" id="PS50305">
    <property type="entry name" value="SIRTUIN"/>
    <property type="match status" value="1"/>
</dbReference>
<feature type="binding site" evidence="10">
    <location>
        <begin position="275"/>
        <end position="276"/>
    </location>
    <ligand>
        <name>NAD(+)</name>
        <dbReference type="ChEBI" id="CHEBI:57540"/>
    </ligand>
</feature>
<feature type="binding site" evidence="10">
    <location>
        <begin position="181"/>
        <end position="184"/>
    </location>
    <ligand>
        <name>NAD(+)</name>
        <dbReference type="ChEBI" id="CHEBI:57540"/>
    </ligand>
</feature>
<keyword evidence="17" id="KW-1185">Reference proteome</keyword>
<reference evidence="18" key="1">
    <citation type="submission" date="2016-11" db="UniProtKB">
        <authorList>
            <consortium name="WormBaseParasite"/>
        </authorList>
    </citation>
    <scope>IDENTIFICATION</scope>
</reference>
<evidence type="ECO:0000256" key="9">
    <source>
        <dbReference type="PIRSR" id="PIRSR037938-1"/>
    </source>
</evidence>
<dbReference type="Proteomes" id="UP000582659">
    <property type="component" value="Unassembled WGS sequence"/>
</dbReference>
<dbReference type="Gene3D" id="3.30.1600.10">
    <property type="entry name" value="SIR2/SIRT2 'Small Domain"/>
    <property type="match status" value="1"/>
</dbReference>
<dbReference type="EMBL" id="CAJFCV020000005">
    <property type="protein sequence ID" value="CAG9124547.1"/>
    <property type="molecule type" value="Genomic_DNA"/>
</dbReference>
<evidence type="ECO:0000313" key="15">
    <source>
        <dbReference type="EMBL" id="CAD5232321.1"/>
    </source>
</evidence>
<feature type="binding site" evidence="10">
    <location>
        <begin position="109"/>
        <end position="111"/>
    </location>
    <ligand>
        <name>NAD(+)</name>
        <dbReference type="ChEBI" id="CHEBI:57540"/>
    </ligand>
</feature>
<dbReference type="SMR" id="A0A1I7RP46"/>
<feature type="binding site" evidence="12">
    <location>
        <position position="235"/>
    </location>
    <ligand>
        <name>Zn(2+)</name>
        <dbReference type="ChEBI" id="CHEBI:29105"/>
    </ligand>
</feature>
<keyword evidence="2 8" id="KW-0808">Transferase</keyword>
<evidence type="ECO:0000256" key="3">
    <source>
        <dbReference type="ARBA" id="ARBA00022723"/>
    </source>
</evidence>
<comment type="catalytic activity">
    <reaction evidence="7">
        <text>N(6)-tetradecanoyl-L-lysyl-[protein] + NAD(+) + H2O = 2''-O-tetradecanoyl-ADP-D-ribose + nicotinamide + L-lysyl-[protein]</text>
        <dbReference type="Rhea" id="RHEA:70567"/>
        <dbReference type="Rhea" id="RHEA-COMP:9752"/>
        <dbReference type="Rhea" id="RHEA-COMP:15437"/>
        <dbReference type="ChEBI" id="CHEBI:15377"/>
        <dbReference type="ChEBI" id="CHEBI:17154"/>
        <dbReference type="ChEBI" id="CHEBI:29969"/>
        <dbReference type="ChEBI" id="CHEBI:57540"/>
        <dbReference type="ChEBI" id="CHEBI:141129"/>
        <dbReference type="ChEBI" id="CHEBI:189674"/>
    </reaction>
    <physiologicalReaction direction="left-to-right" evidence="7">
        <dbReference type="Rhea" id="RHEA:70568"/>
    </physiologicalReaction>
</comment>
<dbReference type="WBParaSite" id="BXY_0248700.1">
    <property type="protein sequence ID" value="BXY_0248700.1"/>
    <property type="gene ID" value="BXY_0248700"/>
</dbReference>
<dbReference type="Proteomes" id="UP000095284">
    <property type="component" value="Unplaced"/>
</dbReference>
<dbReference type="InterPro" id="IPR026590">
    <property type="entry name" value="Ssirtuin_cat_dom"/>
</dbReference>
<evidence type="ECO:0000256" key="7">
    <source>
        <dbReference type="ARBA" id="ARBA00048905"/>
    </source>
</evidence>
<dbReference type="Pfam" id="PF02146">
    <property type="entry name" value="SIR2"/>
    <property type="match status" value="1"/>
</dbReference>
<feature type="compositionally biased region" description="Basic and acidic residues" evidence="13">
    <location>
        <begin position="14"/>
        <end position="32"/>
    </location>
</feature>
<dbReference type="InterPro" id="IPR026591">
    <property type="entry name" value="Sirtuin_cat_small_dom_sf"/>
</dbReference>
<feature type="binding site" evidence="10">
    <location>
        <begin position="99"/>
        <end position="103"/>
    </location>
    <ligand>
        <name>NAD(+)</name>
        <dbReference type="ChEBI" id="CHEBI:57540"/>
    </ligand>
</feature>
<comment type="catalytic activity">
    <reaction evidence="8">
        <text>N(6)-acetyl-L-lysyl-[protein] + NAD(+) + H2O = 2''-O-acetyl-ADP-D-ribose + nicotinamide + L-lysyl-[protein]</text>
        <dbReference type="Rhea" id="RHEA:43636"/>
        <dbReference type="Rhea" id="RHEA-COMP:9752"/>
        <dbReference type="Rhea" id="RHEA-COMP:10731"/>
        <dbReference type="ChEBI" id="CHEBI:15377"/>
        <dbReference type="ChEBI" id="CHEBI:17154"/>
        <dbReference type="ChEBI" id="CHEBI:29969"/>
        <dbReference type="ChEBI" id="CHEBI:57540"/>
        <dbReference type="ChEBI" id="CHEBI:61930"/>
        <dbReference type="ChEBI" id="CHEBI:83767"/>
        <dbReference type="EC" id="2.3.1.286"/>
    </reaction>
</comment>
<evidence type="ECO:0000256" key="6">
    <source>
        <dbReference type="ARBA" id="ARBA00048378"/>
    </source>
</evidence>
<feature type="binding site" evidence="11 12">
    <location>
        <position position="237"/>
    </location>
    <ligand>
        <name>Zn(2+)</name>
        <dbReference type="ChEBI" id="CHEBI:29105"/>
    </ligand>
</feature>
<sequence>MADKDELLPTSSEAPKKGEGGEKRENKEKQPESSEETDPAMAGKLPNIYNKFVQSFENALNTLTNEPEPKCPLKSFDLSGVADFIRTKKARNIIFMVGAGISTSAGVPDFRSPGTGLYSNLDKYKLPDPQAIFDIDFFKNTPEPFYKLARELFPETLKPTPCHYFMRLLDEKGYLRRIYTQNIDSLEWVAGINKDKVIYAHGSHQSSTCLKCKKKYTLEWITEFLSQKEPLVPLCSCKGIIKPDIVFFGENLPSKFFTSAINDFPKCDLLIIIGTSLVVNPFASMINEVSDEVPRLLINLTPAGKLSRRERTHGHSGLCYGEKDNFRDVFWKGRADDGIWELAELLGLKEELHHLIQTEHMKIDRKATEKSNTVPKKNE</sequence>
<dbReference type="Proteomes" id="UP000659654">
    <property type="component" value="Unassembled WGS sequence"/>
</dbReference>
<evidence type="ECO:0000256" key="10">
    <source>
        <dbReference type="PIRSR" id="PIRSR037938-2"/>
    </source>
</evidence>
<dbReference type="InterPro" id="IPR017328">
    <property type="entry name" value="Sirtuin_class_I"/>
</dbReference>
<evidence type="ECO:0000256" key="4">
    <source>
        <dbReference type="ARBA" id="ARBA00022833"/>
    </source>
</evidence>
<comment type="cofactor">
    <cofactor evidence="11">
        <name>Zn(2+)</name>
        <dbReference type="ChEBI" id="CHEBI:29105"/>
    </cofactor>
    <text evidence="11">Binds 1 zinc ion per subunit.</text>
</comment>
<evidence type="ECO:0000256" key="2">
    <source>
        <dbReference type="ARBA" id="ARBA00022679"/>
    </source>
</evidence>
<organism evidence="16 18">
    <name type="scientific">Bursaphelenchus xylophilus</name>
    <name type="common">Pinewood nematode worm</name>
    <name type="synonym">Aphelenchoides xylophilus</name>
    <dbReference type="NCBI Taxonomy" id="6326"/>
    <lineage>
        <taxon>Eukaryota</taxon>
        <taxon>Metazoa</taxon>
        <taxon>Ecdysozoa</taxon>
        <taxon>Nematoda</taxon>
        <taxon>Chromadorea</taxon>
        <taxon>Rhabditida</taxon>
        <taxon>Tylenchina</taxon>
        <taxon>Tylenchomorpha</taxon>
        <taxon>Aphelenchoidea</taxon>
        <taxon>Aphelenchoididae</taxon>
        <taxon>Bursaphelenchus</taxon>
    </lineage>
</organism>
<dbReference type="Gene3D" id="3.40.50.1220">
    <property type="entry name" value="TPP-binding domain"/>
    <property type="match status" value="1"/>
</dbReference>
<dbReference type="GO" id="GO:0008270">
    <property type="term" value="F:zinc ion binding"/>
    <property type="evidence" value="ECO:0007669"/>
    <property type="project" value="UniProtKB-UniRule"/>
</dbReference>
<gene>
    <name evidence="15" type="ORF">BXYJ_LOCUS12412</name>
</gene>
<dbReference type="EC" id="2.3.1.286" evidence="8"/>
<evidence type="ECO:0000313" key="17">
    <source>
        <dbReference type="Proteomes" id="UP000659654"/>
    </source>
</evidence>
<feature type="domain" description="Deacetylase sirtuin-type" evidence="14">
    <location>
        <begin position="71"/>
        <end position="349"/>
    </location>
</feature>
<evidence type="ECO:0000313" key="16">
    <source>
        <dbReference type="Proteomes" id="UP000095284"/>
    </source>
</evidence>
<dbReference type="EMBL" id="CAJFDI010000005">
    <property type="protein sequence ID" value="CAD5232321.1"/>
    <property type="molecule type" value="Genomic_DNA"/>
</dbReference>
<dbReference type="SUPFAM" id="SSF52467">
    <property type="entry name" value="DHS-like NAD/FAD-binding domain"/>
    <property type="match status" value="1"/>
</dbReference>
<evidence type="ECO:0000256" key="12">
    <source>
        <dbReference type="PROSITE-ProRule" id="PRU00236"/>
    </source>
</evidence>
<dbReference type="GO" id="GO:0017136">
    <property type="term" value="F:histone deacetylase activity, NAD-dependent"/>
    <property type="evidence" value="ECO:0007669"/>
    <property type="project" value="InterPro"/>
</dbReference>
<dbReference type="CDD" id="cd01408">
    <property type="entry name" value="SIRT1"/>
    <property type="match status" value="1"/>
</dbReference>
<dbReference type="InterPro" id="IPR029035">
    <property type="entry name" value="DHS-like_NAD/FAD-binding_dom"/>
</dbReference>
<dbReference type="eggNOG" id="KOG2682">
    <property type="taxonomic scope" value="Eukaryota"/>
</dbReference>
<comment type="similarity">
    <text evidence="1 8">Belongs to the sirtuin family. Class I subfamily.</text>
</comment>
<evidence type="ECO:0000256" key="5">
    <source>
        <dbReference type="ARBA" id="ARBA00023027"/>
    </source>
</evidence>
<name>A0A1I7RP46_BURXY</name>
<protein>
    <recommendedName>
        <fullName evidence="8">NAD-dependent protein deacetylase</fullName>
        <ecNumber evidence="8">2.3.1.286</ecNumber>
    </recommendedName>
</protein>
<evidence type="ECO:0000313" key="18">
    <source>
        <dbReference type="WBParaSite" id="BXY_0248700.1"/>
    </source>
</evidence>
<comment type="catalytic activity">
    <reaction evidence="6">
        <text>N(6)-hexadecanoyl-L-lysyl-[protein] + NAD(+) + H2O = 2''-O-hexadecanoyl-ADP-D-ribose + nicotinamide + L-lysyl-[protein]</text>
        <dbReference type="Rhea" id="RHEA:70563"/>
        <dbReference type="Rhea" id="RHEA-COMP:9752"/>
        <dbReference type="Rhea" id="RHEA-COMP:14175"/>
        <dbReference type="ChEBI" id="CHEBI:15377"/>
        <dbReference type="ChEBI" id="CHEBI:17154"/>
        <dbReference type="ChEBI" id="CHEBI:29969"/>
        <dbReference type="ChEBI" id="CHEBI:57540"/>
        <dbReference type="ChEBI" id="CHEBI:138936"/>
        <dbReference type="ChEBI" id="CHEBI:189673"/>
    </reaction>
    <physiologicalReaction direction="left-to-right" evidence="6">
        <dbReference type="Rhea" id="RHEA:70564"/>
    </physiologicalReaction>
</comment>
<dbReference type="InterPro" id="IPR003000">
    <property type="entry name" value="Sirtuin"/>
</dbReference>